<evidence type="ECO:0000313" key="4">
    <source>
        <dbReference type="EMBL" id="GBM38746.1"/>
    </source>
</evidence>
<dbReference type="PANTHER" id="PTHR47331">
    <property type="entry name" value="PHD-TYPE DOMAIN-CONTAINING PROTEIN"/>
    <property type="match status" value="1"/>
</dbReference>
<dbReference type="Pfam" id="PF00078">
    <property type="entry name" value="RVT_1"/>
    <property type="match status" value="1"/>
</dbReference>
<dbReference type="InterPro" id="IPR012337">
    <property type="entry name" value="RNaseH-like_sf"/>
</dbReference>
<dbReference type="GO" id="GO:0071897">
    <property type="term" value="P:DNA biosynthetic process"/>
    <property type="evidence" value="ECO:0007669"/>
    <property type="project" value="UniProtKB-ARBA"/>
</dbReference>
<accession>A0A4Y2FE60</accession>
<evidence type="ECO:0000256" key="2">
    <source>
        <dbReference type="SAM" id="MobiDB-lite"/>
    </source>
</evidence>
<dbReference type="Gene3D" id="3.30.70.270">
    <property type="match status" value="1"/>
</dbReference>
<dbReference type="InterPro" id="IPR041588">
    <property type="entry name" value="Integrase_H2C2"/>
</dbReference>
<dbReference type="InterPro" id="IPR001584">
    <property type="entry name" value="Integrase_cat-core"/>
</dbReference>
<organism evidence="5 6">
    <name type="scientific">Araneus ventricosus</name>
    <name type="common">Orbweaver spider</name>
    <name type="synonym">Epeira ventricosa</name>
    <dbReference type="NCBI Taxonomy" id="182803"/>
    <lineage>
        <taxon>Eukaryota</taxon>
        <taxon>Metazoa</taxon>
        <taxon>Ecdysozoa</taxon>
        <taxon>Arthropoda</taxon>
        <taxon>Chelicerata</taxon>
        <taxon>Arachnida</taxon>
        <taxon>Araneae</taxon>
        <taxon>Araneomorphae</taxon>
        <taxon>Entelegynae</taxon>
        <taxon>Araneoidea</taxon>
        <taxon>Araneidae</taxon>
        <taxon>Araneus</taxon>
    </lineage>
</organism>
<proteinExistence type="predicted"/>
<dbReference type="Pfam" id="PF18701">
    <property type="entry name" value="DUF5641"/>
    <property type="match status" value="1"/>
</dbReference>
<gene>
    <name evidence="5" type="ORF">AVEN_188609_1</name>
    <name evidence="4" type="ORF">AVEN_42721_1</name>
</gene>
<dbReference type="InterPro" id="IPR008042">
    <property type="entry name" value="Retrotrans_Pao"/>
</dbReference>
<dbReference type="Pfam" id="PF05380">
    <property type="entry name" value="Peptidase_A17"/>
    <property type="match status" value="1"/>
</dbReference>
<name>A0A4Y2FE60_ARAVE</name>
<dbReference type="SUPFAM" id="SSF56672">
    <property type="entry name" value="DNA/RNA polymerases"/>
    <property type="match status" value="1"/>
</dbReference>
<comment type="caution">
    <text evidence="5">The sequence shown here is derived from an EMBL/GenBank/DDBJ whole genome shotgun (WGS) entry which is preliminary data.</text>
</comment>
<feature type="region of interest" description="Disordered" evidence="2">
    <location>
        <begin position="1554"/>
        <end position="1592"/>
    </location>
</feature>
<dbReference type="GO" id="GO:0015074">
    <property type="term" value="P:DNA integration"/>
    <property type="evidence" value="ECO:0007669"/>
    <property type="project" value="InterPro"/>
</dbReference>
<dbReference type="InterPro" id="IPR043128">
    <property type="entry name" value="Rev_trsase/Diguanyl_cyclase"/>
</dbReference>
<dbReference type="Pfam" id="PF03564">
    <property type="entry name" value="DUF1759"/>
    <property type="match status" value="1"/>
</dbReference>
<dbReference type="InterPro" id="IPR043502">
    <property type="entry name" value="DNA/RNA_pol_sf"/>
</dbReference>
<dbReference type="EMBL" id="BGPR01095509">
    <property type="protein sequence ID" value="GBM38746.1"/>
    <property type="molecule type" value="Genomic_DNA"/>
</dbReference>
<evidence type="ECO:0000313" key="5">
    <source>
        <dbReference type="EMBL" id="GBM38776.1"/>
    </source>
</evidence>
<dbReference type="InterPro" id="IPR040676">
    <property type="entry name" value="DUF5641"/>
</dbReference>
<dbReference type="PANTHER" id="PTHR47331:SF1">
    <property type="entry name" value="GAG-LIKE PROTEIN"/>
    <property type="match status" value="1"/>
</dbReference>
<dbReference type="OrthoDB" id="6420999at2759"/>
<feature type="compositionally biased region" description="Low complexity" evidence="2">
    <location>
        <begin position="1583"/>
        <end position="1592"/>
    </location>
</feature>
<dbReference type="Gene3D" id="3.30.420.10">
    <property type="entry name" value="Ribonuclease H-like superfamily/Ribonuclease H"/>
    <property type="match status" value="1"/>
</dbReference>
<dbReference type="Gene3D" id="3.10.10.10">
    <property type="entry name" value="HIV Type 1 Reverse Transcriptase, subunit A, domain 1"/>
    <property type="match status" value="1"/>
</dbReference>
<dbReference type="Proteomes" id="UP000499080">
    <property type="component" value="Unassembled WGS sequence"/>
</dbReference>
<dbReference type="InterPro" id="IPR036397">
    <property type="entry name" value="RNaseH_sf"/>
</dbReference>
<sequence>MDDKSGRLKKKRGVTRTSVTKICKAIETELTKTDVNVDALEEMLEQLAVESNELKNLDSQIEEFVSDDKLEKEVKEVAEYTQKIITWKFRATKKIRERTKNVDSLNVPSSCYKESSSNIKLPKLSISKFYGQSSLWLSFWNSFESAIHENDSLSEVSKFNYLKAHLGGSALSTIEGFALTPENYEIAIKLLKERFGRSDVLINTHLNNLLRICPLKNSDDIVSFRKMFDNIQTEIRSLESLNVLKETYQNLLCPLLLKCLPPDLVLEYNKSMKSDKYEINELVDFLSIQLKAKERSLMYASPTLIVSVENNDLKHYVRSIIDLGSQRSYVSKYVADVMKLKCVGEQTVTHGLFGGLKRRENHKKYSIELRNTENNFSCNVEVMDQNKICTSLPKLKDPKNIEELKQLGIFASDICLNENLCLYENDPKEIHILLGADTAARLFTGEIKNLSPDLIAMNTKLGWTVIGRSRITENDSSSTLMSLLVNDVNISDLWRLDTLNINDPAENQSRKELEEAAKEHFERSVKRDNEGRYIVSLPWIHDHPPLPDGRKIAERRLNSCIKALERAEKLVDYDDVFQDWQKEGIIEEVDPMQEIKQGQHFLPHHPVFKENSTTKVRPVFDGSAKERNTPSINDCLEKGPNLVELIPSLMNRFRVGKYGVIADIKKAFLQIGLQERDRPYLRFLWKDRGREGNIKILQHKRVVFGISSSPFLLGATLELHLKNAPDHLKETAQQLMRSFYVDNCVFSVNTKKELARFISESQALLSTAKFELRGWEHSPTEDKIEERQEDLKVPVLGLLWNLPKDTMSLDMKGLMKEDKGPTTKRKILSTVHRIFDPIGFSCPVTLEPKCLLQECWKLGLSWDAELPLLITERFERWKMKLPKLNALQIPRCVREDFAEDSKLSIHVFCDASQSAYATCIFLRAESADNTSCQLIQARNRVAPLKKISIPRLELLSCTIGARLAKATISELGLEKIPIFYWSDSMNALYWIKRNENWATFVYNRVLEIRKLTNPEDWRHISGTLNPDDLPSRGSNAEELVKSLWWEGPNWLRRPIEDWPVSETIPDFDVVNSEKRKTIVSVTNTTTEQLEYFSKVSSFRKMTRITAWIFRFYKNAKTQKKERKGGTLDLEEVEAAEKFILKQVQSQCFSGNEKLNLQTFLDSDGLLRVKTKISQRSDIPTFRFPILLPSKHAVIGKLIFEKHVELSHAGIQILMSSLRENYWILKSRKTIRQVIRTCVICQRFASRPLEVVSAPLPEDRVRDAYVFEVVGVDLCGPLYLKNKTKCWAVLFTCAVYRAVHIELVTSLSTDSFILALRRFISRRGRPATIYSDNGTNLVGTSNELKSVDWGKIQEYASVKKIQWKFNPPSAPWWGGFWERLIGMLKSILRKVLGKASLQFEELCTVLCDAECIINSRPLTYLSEDNEDLVALTPAMFLQDVKEIGVPDIDQIDAKRMNKRFFYRQKLCQDLRKRFRIEYLGHLREFSKICNESEIKEGDIVLIGDSNVKRINWSLGRVIKLYLGKDKKVRLVEIQTKSGSFLRPIQRLFPLEISQSEKSAVPRPPKSDPLSTMIPDGAPTSSDSPAVPDVNPNVNVCSRRRSRYGRLLKPSALLDSFI</sequence>
<feature type="domain" description="Integrase catalytic" evidence="3">
    <location>
        <begin position="1252"/>
        <end position="1440"/>
    </location>
</feature>
<feature type="coiled-coil region" evidence="1">
    <location>
        <begin position="30"/>
        <end position="67"/>
    </location>
</feature>
<dbReference type="SUPFAM" id="SSF53098">
    <property type="entry name" value="Ribonuclease H-like"/>
    <property type="match status" value="1"/>
</dbReference>
<dbReference type="GO" id="GO:0003676">
    <property type="term" value="F:nucleic acid binding"/>
    <property type="evidence" value="ECO:0007669"/>
    <property type="project" value="InterPro"/>
</dbReference>
<dbReference type="InterPro" id="IPR005312">
    <property type="entry name" value="DUF1759"/>
</dbReference>
<reference evidence="5 6" key="1">
    <citation type="journal article" date="2019" name="Sci. Rep.">
        <title>Orb-weaving spider Araneus ventricosus genome elucidates the spidroin gene catalogue.</title>
        <authorList>
            <person name="Kono N."/>
            <person name="Nakamura H."/>
            <person name="Ohtoshi R."/>
            <person name="Moran D.A.P."/>
            <person name="Shinohara A."/>
            <person name="Yoshida Y."/>
            <person name="Fujiwara M."/>
            <person name="Mori M."/>
            <person name="Tomita M."/>
            <person name="Arakawa K."/>
        </authorList>
    </citation>
    <scope>NUCLEOTIDE SEQUENCE [LARGE SCALE GENOMIC DNA]</scope>
</reference>
<dbReference type="PROSITE" id="PS50994">
    <property type="entry name" value="INTEGRASE"/>
    <property type="match status" value="1"/>
</dbReference>
<dbReference type="InterPro" id="IPR000477">
    <property type="entry name" value="RT_dom"/>
</dbReference>
<dbReference type="Pfam" id="PF17921">
    <property type="entry name" value="Integrase_H2C2"/>
    <property type="match status" value="1"/>
</dbReference>
<keyword evidence="6" id="KW-1185">Reference proteome</keyword>
<dbReference type="GO" id="GO:0042575">
    <property type="term" value="C:DNA polymerase complex"/>
    <property type="evidence" value="ECO:0007669"/>
    <property type="project" value="UniProtKB-ARBA"/>
</dbReference>
<protein>
    <recommendedName>
        <fullName evidence="3">Integrase catalytic domain-containing protein</fullName>
    </recommendedName>
</protein>
<dbReference type="EMBL" id="BGPR01095517">
    <property type="protein sequence ID" value="GBM38776.1"/>
    <property type="molecule type" value="Genomic_DNA"/>
</dbReference>
<keyword evidence="1" id="KW-0175">Coiled coil</keyword>
<evidence type="ECO:0000256" key="1">
    <source>
        <dbReference type="SAM" id="Coils"/>
    </source>
</evidence>
<dbReference type="Gene3D" id="1.10.340.70">
    <property type="match status" value="1"/>
</dbReference>
<evidence type="ECO:0000313" key="6">
    <source>
        <dbReference type="Proteomes" id="UP000499080"/>
    </source>
</evidence>
<evidence type="ECO:0000259" key="3">
    <source>
        <dbReference type="PROSITE" id="PS50994"/>
    </source>
</evidence>